<reference evidence="2" key="1">
    <citation type="journal article" date="2019" name="Int. J. Syst. Evol. Microbiol.">
        <title>The Global Catalogue of Microorganisms (GCM) 10K type strain sequencing project: providing services to taxonomists for standard genome sequencing and annotation.</title>
        <authorList>
            <consortium name="The Broad Institute Genomics Platform"/>
            <consortium name="The Broad Institute Genome Sequencing Center for Infectious Disease"/>
            <person name="Wu L."/>
            <person name="Ma J."/>
        </authorList>
    </citation>
    <scope>NUCLEOTIDE SEQUENCE [LARGE SCALE GENOMIC DNA]</scope>
    <source>
        <strain evidence="2">NBRC 112299</strain>
    </source>
</reference>
<keyword evidence="2" id="KW-1185">Reference proteome</keyword>
<accession>A0ABQ6IBP7</accession>
<protein>
    <submittedName>
        <fullName evidence="1">Uncharacterized protein</fullName>
    </submittedName>
</protein>
<comment type="caution">
    <text evidence="1">The sequence shown here is derived from an EMBL/GenBank/DDBJ whole genome shotgun (WGS) entry which is preliminary data.</text>
</comment>
<name>A0ABQ6IBP7_9MICO</name>
<dbReference type="RefSeq" id="WP_284327843.1">
    <property type="nucleotide sequence ID" value="NZ_BSUN01000001.1"/>
</dbReference>
<proteinExistence type="predicted"/>
<organism evidence="1 2">
    <name type="scientific">Demequina litorisediminis</name>
    <dbReference type="NCBI Taxonomy" id="1849022"/>
    <lineage>
        <taxon>Bacteria</taxon>
        <taxon>Bacillati</taxon>
        <taxon>Actinomycetota</taxon>
        <taxon>Actinomycetes</taxon>
        <taxon>Micrococcales</taxon>
        <taxon>Demequinaceae</taxon>
        <taxon>Demequina</taxon>
    </lineage>
</organism>
<evidence type="ECO:0000313" key="1">
    <source>
        <dbReference type="EMBL" id="GMA35229.1"/>
    </source>
</evidence>
<gene>
    <name evidence="1" type="ORF">GCM10025876_14330</name>
</gene>
<dbReference type="Proteomes" id="UP001157125">
    <property type="component" value="Unassembled WGS sequence"/>
</dbReference>
<sequence length="246" mass="25260">MLWWASGGIDLVYPLAAAGGALVWGACVGGWPMRAAGIAAAIAMAVVASAAFDVPEEVNPDAVAPTKDEAWVRYREAESGNWSSDAPGATLAYASSYGGPSSAIVTDAGGVVLVRQTLDSPSADNADRFACWMIADPNPGVVEPERGSNTLTAADCSDACAVDEDGAHRLDGLGYSRREGLGYVIVTSGEADRVVSDDDGTAAPPVATRAGTADDVAAVVEGLRPINDAELRRLFEDSWALSEEGG</sequence>
<dbReference type="EMBL" id="BSUN01000001">
    <property type="protein sequence ID" value="GMA35229.1"/>
    <property type="molecule type" value="Genomic_DNA"/>
</dbReference>
<evidence type="ECO:0000313" key="2">
    <source>
        <dbReference type="Proteomes" id="UP001157125"/>
    </source>
</evidence>